<feature type="non-terminal residue" evidence="3">
    <location>
        <position position="1"/>
    </location>
</feature>
<dbReference type="GO" id="GO:0046872">
    <property type="term" value="F:metal ion binding"/>
    <property type="evidence" value="ECO:0007669"/>
    <property type="project" value="UniProtKB-KW"/>
</dbReference>
<keyword evidence="2" id="KW-0862">Zinc</keyword>
<evidence type="ECO:0000313" key="3">
    <source>
        <dbReference type="EMBL" id="JAT82219.1"/>
    </source>
</evidence>
<dbReference type="PANTHER" id="PTHR46771">
    <property type="entry name" value="DETERIN"/>
    <property type="match status" value="1"/>
</dbReference>
<dbReference type="EMBL" id="GDQN01008835">
    <property type="protein sequence ID" value="JAT82219.1"/>
    <property type="molecule type" value="Transcribed_RNA"/>
</dbReference>
<dbReference type="InterPro" id="IPR001370">
    <property type="entry name" value="BIR_rpt"/>
</dbReference>
<dbReference type="InterPro" id="IPR051190">
    <property type="entry name" value="Baculoviral_IAP"/>
</dbReference>
<dbReference type="CDD" id="cd00022">
    <property type="entry name" value="BIR"/>
    <property type="match status" value="1"/>
</dbReference>
<gene>
    <name evidence="3" type="ORF">g.6160</name>
</gene>
<dbReference type="Gene3D" id="1.10.1170.10">
    <property type="entry name" value="Inhibitor Of Apoptosis Protein (2mihbC-IAP-1), Chain A"/>
    <property type="match status" value="1"/>
</dbReference>
<organism evidence="3">
    <name type="scientific">Pectinophora gossypiella</name>
    <name type="common">Cotton pink bollworm</name>
    <name type="synonym">Depressaria gossypiella</name>
    <dbReference type="NCBI Taxonomy" id="13191"/>
    <lineage>
        <taxon>Eukaryota</taxon>
        <taxon>Metazoa</taxon>
        <taxon>Ecdysozoa</taxon>
        <taxon>Arthropoda</taxon>
        <taxon>Hexapoda</taxon>
        <taxon>Insecta</taxon>
        <taxon>Pterygota</taxon>
        <taxon>Neoptera</taxon>
        <taxon>Endopterygota</taxon>
        <taxon>Lepidoptera</taxon>
        <taxon>Glossata</taxon>
        <taxon>Ditrysia</taxon>
        <taxon>Gelechioidea</taxon>
        <taxon>Gelechiidae</taxon>
        <taxon>Apatetrinae</taxon>
        <taxon>Pectinophora</taxon>
    </lineage>
</organism>
<evidence type="ECO:0000256" key="2">
    <source>
        <dbReference type="ARBA" id="ARBA00022833"/>
    </source>
</evidence>
<protein>
    <submittedName>
        <fullName evidence="3">Uncharacterized protein</fullName>
    </submittedName>
</protein>
<name>A0A1E1W5K7_PECGO</name>
<dbReference type="SMART" id="SM00238">
    <property type="entry name" value="BIR"/>
    <property type="match status" value="1"/>
</dbReference>
<dbReference type="AlphaFoldDB" id="A0A1E1W5K7"/>
<dbReference type="OrthoDB" id="2196114at2759"/>
<dbReference type="PANTHER" id="PTHR46771:SF5">
    <property type="entry name" value="DETERIN"/>
    <property type="match status" value="1"/>
</dbReference>
<accession>A0A1E1W5K7</accession>
<reference evidence="3" key="1">
    <citation type="submission" date="2015-09" db="EMBL/GenBank/DDBJ databases">
        <title>De novo assembly of Pectinophora gossypiella (Pink Bollworm) gut transcriptome.</title>
        <authorList>
            <person name="Tassone E.E."/>
        </authorList>
    </citation>
    <scope>NUCLEOTIDE SEQUENCE</scope>
</reference>
<dbReference type="PROSITE" id="PS50143">
    <property type="entry name" value="BIR_REPEAT_2"/>
    <property type="match status" value="1"/>
</dbReference>
<keyword evidence="1" id="KW-0479">Metal-binding</keyword>
<sequence>FISNPSHSRKISIKMESASLYLVDERIKTFKNWPFSDKDKCNVRNMAEAGFYSVATGDDDADAAKCFLCGKELDGWEATDDPWAEHKSHAAQCAFVQLGKKENDLMLSEFLSVVQQYMINETTKRFATNAKEKIDEKAKLIRRRIMASK</sequence>
<proteinExistence type="predicted"/>
<dbReference type="Pfam" id="PF00653">
    <property type="entry name" value="BIR"/>
    <property type="match status" value="1"/>
</dbReference>
<evidence type="ECO:0000256" key="1">
    <source>
        <dbReference type="ARBA" id="ARBA00022723"/>
    </source>
</evidence>
<dbReference type="SUPFAM" id="SSF57924">
    <property type="entry name" value="Inhibitor of apoptosis (IAP) repeat"/>
    <property type="match status" value="1"/>
</dbReference>